<dbReference type="EMBL" id="AP023368">
    <property type="protein sequence ID" value="BCJ98636.1"/>
    <property type="molecule type" value="Genomic_DNA"/>
</dbReference>
<keyword evidence="9" id="KW-1185">Reference proteome</keyword>
<evidence type="ECO:0000256" key="2">
    <source>
        <dbReference type="ARBA" id="ARBA00022597"/>
    </source>
</evidence>
<sequence>MDGIEKSMEIIAYGGEGKSLAMQAIQKARVGAFLEAEELLKQADEAIVKCHQQHSELLFYDAEHNDLQISMLLVHAADHLTSADIIREMAEEIVHMYKEIKNV</sequence>
<feature type="modified residue" description="Phosphohistidine; by HPr" evidence="7">
    <location>
        <position position="75"/>
    </location>
</feature>
<protein>
    <submittedName>
        <fullName evidence="8">PTS cellobiose transporter subunit IIA</fullName>
    </submittedName>
</protein>
<dbReference type="SUPFAM" id="SSF46973">
    <property type="entry name" value="Enzyme IIa from lactose specific PTS, IIa-lac"/>
    <property type="match status" value="1"/>
</dbReference>
<comment type="cofactor">
    <cofactor evidence="6">
        <name>Mg(2+)</name>
        <dbReference type="ChEBI" id="CHEBI:18420"/>
    </cofactor>
    <text evidence="6">Binds 1 Mg(2+) ion per trimer.</text>
</comment>
<keyword evidence="6" id="KW-0460">Magnesium</keyword>
<evidence type="ECO:0000256" key="7">
    <source>
        <dbReference type="PROSITE-ProRule" id="PRU00418"/>
    </source>
</evidence>
<reference evidence="8 9" key="2">
    <citation type="submission" date="2020-08" db="EMBL/GenBank/DDBJ databases">
        <authorList>
            <person name="Ueki A."/>
            <person name="Tonouchi A."/>
        </authorList>
    </citation>
    <scope>NUCLEOTIDE SEQUENCE [LARGE SCALE GENOMIC DNA]</scope>
    <source>
        <strain evidence="8 9">CTTW</strain>
    </source>
</reference>
<dbReference type="InterPro" id="IPR036542">
    <property type="entry name" value="PTS_IIA_lac/cel_sf"/>
</dbReference>
<dbReference type="GO" id="GO:0009401">
    <property type="term" value="P:phosphoenolpyruvate-dependent sugar phosphotransferase system"/>
    <property type="evidence" value="ECO:0007669"/>
    <property type="project" value="UniProtKB-KW"/>
</dbReference>
<dbReference type="PANTHER" id="PTHR34382:SF7">
    <property type="entry name" value="PTS SYSTEM N,N'-DIACETYLCHITOBIOSE-SPECIFIC EIIA COMPONENT"/>
    <property type="match status" value="1"/>
</dbReference>
<keyword evidence="1" id="KW-0813">Transport</keyword>
<dbReference type="PROSITE" id="PS51095">
    <property type="entry name" value="PTS_EIIA_TYPE_3"/>
    <property type="match status" value="1"/>
</dbReference>
<proteinExistence type="predicted"/>
<feature type="active site" description="Tele-phosphohistidine intermediate" evidence="5">
    <location>
        <position position="75"/>
    </location>
</feature>
<evidence type="ECO:0000256" key="1">
    <source>
        <dbReference type="ARBA" id="ARBA00022448"/>
    </source>
</evidence>
<dbReference type="GO" id="GO:0046872">
    <property type="term" value="F:metal ion binding"/>
    <property type="evidence" value="ECO:0007669"/>
    <property type="project" value="UniProtKB-KW"/>
</dbReference>
<evidence type="ECO:0000256" key="6">
    <source>
        <dbReference type="PIRSR" id="PIRSR000699-2"/>
    </source>
</evidence>
<evidence type="ECO:0000313" key="8">
    <source>
        <dbReference type="EMBL" id="BCJ98636.1"/>
    </source>
</evidence>
<dbReference type="GO" id="GO:0016740">
    <property type="term" value="F:transferase activity"/>
    <property type="evidence" value="ECO:0007669"/>
    <property type="project" value="UniProtKB-KW"/>
</dbReference>
<evidence type="ECO:0000256" key="4">
    <source>
        <dbReference type="ARBA" id="ARBA00022683"/>
    </source>
</evidence>
<feature type="binding site" evidence="6">
    <location>
        <position position="78"/>
    </location>
    <ligand>
        <name>Mg(2+)</name>
        <dbReference type="ChEBI" id="CHEBI:18420"/>
        <note>ligand shared between all trimeric partners</note>
    </ligand>
</feature>
<keyword evidence="4" id="KW-0598">Phosphotransferase system</keyword>
<keyword evidence="3" id="KW-0808">Transferase</keyword>
<evidence type="ECO:0000313" key="9">
    <source>
        <dbReference type="Proteomes" id="UP000515703"/>
    </source>
</evidence>
<dbReference type="Pfam" id="PF02255">
    <property type="entry name" value="PTS_IIA"/>
    <property type="match status" value="1"/>
</dbReference>
<dbReference type="PANTHER" id="PTHR34382">
    <property type="entry name" value="PTS SYSTEM N,N'-DIACETYLCHITOBIOSE-SPECIFIC EIIA COMPONENT"/>
    <property type="match status" value="1"/>
</dbReference>
<dbReference type="RefSeq" id="WP_185258956.1">
    <property type="nucleotide sequence ID" value="NZ_AP023368.1"/>
</dbReference>
<dbReference type="AlphaFoldDB" id="A0A7I8DQR8"/>
<name>A0A7I8DQR8_9FIRM</name>
<keyword evidence="2" id="KW-0762">Sugar transport</keyword>
<dbReference type="Proteomes" id="UP000515703">
    <property type="component" value="Chromosome"/>
</dbReference>
<dbReference type="PIRSF" id="PIRSF000699">
    <property type="entry name" value="PTS_IILac_III"/>
    <property type="match status" value="1"/>
</dbReference>
<keyword evidence="6" id="KW-0479">Metal-binding</keyword>
<dbReference type="Gene3D" id="1.20.58.80">
    <property type="entry name" value="Phosphotransferase system, lactose/cellobiose-type IIA subunit"/>
    <property type="match status" value="1"/>
</dbReference>
<dbReference type="InterPro" id="IPR003188">
    <property type="entry name" value="PTS_IIA_lac/cel"/>
</dbReference>
<evidence type="ECO:0000256" key="3">
    <source>
        <dbReference type="ARBA" id="ARBA00022679"/>
    </source>
</evidence>
<organism evidence="8 9">
    <name type="scientific">Anaerocolumna chitinilytica</name>
    <dbReference type="NCBI Taxonomy" id="1727145"/>
    <lineage>
        <taxon>Bacteria</taxon>
        <taxon>Bacillati</taxon>
        <taxon>Bacillota</taxon>
        <taxon>Clostridia</taxon>
        <taxon>Lachnospirales</taxon>
        <taxon>Lachnospiraceae</taxon>
        <taxon>Anaerocolumna</taxon>
    </lineage>
</organism>
<gene>
    <name evidence="8" type="ORF">bsdcttw_16770</name>
</gene>
<reference evidence="8 9" key="1">
    <citation type="submission" date="2020-08" db="EMBL/GenBank/DDBJ databases">
        <title>Draft genome sequencing of an Anaerocolumna strain isolated from anoxic soil subjected to BSD treatment.</title>
        <authorList>
            <person name="Uek A."/>
            <person name="Tonouchi A."/>
        </authorList>
    </citation>
    <scope>NUCLEOTIDE SEQUENCE [LARGE SCALE GENOMIC DNA]</scope>
    <source>
        <strain evidence="8 9">CTTW</strain>
    </source>
</reference>
<accession>A0A7I8DQR8</accession>
<evidence type="ECO:0000256" key="5">
    <source>
        <dbReference type="PIRSR" id="PIRSR000699-1"/>
    </source>
</evidence>
<dbReference type="KEGG" id="acht:bsdcttw_16770"/>